<dbReference type="Gene3D" id="2.60.40.10">
    <property type="entry name" value="Immunoglobulins"/>
    <property type="match status" value="1"/>
</dbReference>
<dbReference type="Ensembl" id="ENSDCDT00010041091.1">
    <property type="protein sequence ID" value="ENSDCDP00010033123.1"/>
    <property type="gene ID" value="ENSDCDG00010021167.1"/>
</dbReference>
<feature type="domain" description="Fibronectin type-III" evidence="1">
    <location>
        <begin position="20"/>
        <end position="105"/>
    </location>
</feature>
<protein>
    <recommendedName>
        <fullName evidence="1">Fibronectin type-III domain-containing protein</fullName>
    </recommendedName>
</protein>
<dbReference type="InterPro" id="IPR013783">
    <property type="entry name" value="Ig-like_fold"/>
</dbReference>
<dbReference type="GeneTree" id="ENSGT00940000177179"/>
<dbReference type="Ensembl" id="ENSDCDT00010041107.1">
    <property type="protein sequence ID" value="ENSDCDP00010033135.1"/>
    <property type="gene ID" value="ENSDCDG00010021179.1"/>
</dbReference>
<dbReference type="Ensembl" id="ENSDCDT00010045939.1">
    <property type="protein sequence ID" value="ENSDCDP00010036523.1"/>
    <property type="gene ID" value="ENSDCDG00010023900.1"/>
</dbReference>
<dbReference type="Ensembl" id="ENSDCDT00010012814.1">
    <property type="protein sequence ID" value="ENSDCDP00010012222.1"/>
    <property type="gene ID" value="ENSDCDG00010005465.1"/>
</dbReference>
<sequence>MAVAADNTTEGSPVGISPDVVTNLVSTENTTSSVSLSWNSPEGESSFYRIEWTSGSGSSSVDTTDLSITITSLTPGVDYQFLVMAVAADNTTEGRPVGISLYTSK</sequence>
<dbReference type="Ensembl" id="ENSDCDT00010045954.1">
    <property type="protein sequence ID" value="ENSDCDP00010036534.1"/>
    <property type="gene ID" value="ENSDCDG00010023909.1"/>
</dbReference>
<accession>A0A8C4BPU9</accession>
<dbReference type="AlphaFoldDB" id="A0A8C4BPU9"/>
<dbReference type="Ensembl" id="ENSDCDT00010045980.1">
    <property type="protein sequence ID" value="ENSDCDP00010036553.1"/>
    <property type="gene ID" value="ENSDCDG00010023924.1"/>
</dbReference>
<dbReference type="Proteomes" id="UP000694580">
    <property type="component" value="Chromosome 14"/>
</dbReference>
<keyword evidence="4" id="KW-1185">Reference proteome</keyword>
<organism evidence="3 4">
    <name type="scientific">Denticeps clupeoides</name>
    <name type="common">denticle herring</name>
    <dbReference type="NCBI Taxonomy" id="299321"/>
    <lineage>
        <taxon>Eukaryota</taxon>
        <taxon>Metazoa</taxon>
        <taxon>Chordata</taxon>
        <taxon>Craniata</taxon>
        <taxon>Vertebrata</taxon>
        <taxon>Euteleostomi</taxon>
        <taxon>Actinopterygii</taxon>
        <taxon>Neopterygii</taxon>
        <taxon>Teleostei</taxon>
        <taxon>Clupei</taxon>
        <taxon>Clupeiformes</taxon>
        <taxon>Denticipitoidei</taxon>
        <taxon>Denticipitidae</taxon>
        <taxon>Denticeps</taxon>
    </lineage>
</organism>
<proteinExistence type="predicted"/>
<dbReference type="Ensembl" id="ENSDCDT00010041139.1">
    <property type="protein sequence ID" value="ENSDCDP00010033159.1"/>
    <property type="gene ID" value="ENSDCDG00010021191.1"/>
</dbReference>
<reference evidence="2 4" key="1">
    <citation type="submission" date="2020-06" db="EMBL/GenBank/DDBJ databases">
        <authorList>
            <consortium name="Wellcome Sanger Institute Data Sharing"/>
        </authorList>
    </citation>
    <scope>NUCLEOTIDE SEQUENCE [LARGE SCALE GENOMIC DNA]</scope>
</reference>
<name>A0A8C4BPU9_9TELE</name>
<evidence type="ECO:0000259" key="1">
    <source>
        <dbReference type="PROSITE" id="PS50853"/>
    </source>
</evidence>
<dbReference type="Ensembl" id="ENSDCDT00010012794.1">
    <property type="protein sequence ID" value="ENSDCDP00010012202.1"/>
    <property type="gene ID" value="ENSDCDG00010005452.1"/>
</dbReference>
<dbReference type="PROSITE" id="PS50853">
    <property type="entry name" value="FN3"/>
    <property type="match status" value="1"/>
</dbReference>
<dbReference type="InterPro" id="IPR003961">
    <property type="entry name" value="FN3_dom"/>
</dbReference>
<dbReference type="Ensembl" id="ENSDCDT00010012817.1">
    <property type="protein sequence ID" value="ENSDCDP00010012225.1"/>
    <property type="gene ID" value="ENSDCDG00010005469.1"/>
</dbReference>
<dbReference type="Pfam" id="PF00041">
    <property type="entry name" value="fn3"/>
    <property type="match status" value="1"/>
</dbReference>
<dbReference type="InterPro" id="IPR036116">
    <property type="entry name" value="FN3_sf"/>
</dbReference>
<dbReference type="SMART" id="SM00060">
    <property type="entry name" value="FN3"/>
    <property type="match status" value="1"/>
</dbReference>
<dbReference type="SUPFAM" id="SSF49265">
    <property type="entry name" value="Fibronectin type III"/>
    <property type="match status" value="1"/>
</dbReference>
<dbReference type="Ensembl" id="ENSDCDT00010012806.1">
    <property type="protein sequence ID" value="ENSDCDP00010012214.1"/>
    <property type="gene ID" value="ENSDCDG00010005460.1"/>
</dbReference>
<dbReference type="CDD" id="cd00063">
    <property type="entry name" value="FN3"/>
    <property type="match status" value="1"/>
</dbReference>
<evidence type="ECO:0000313" key="4">
    <source>
        <dbReference type="Proteomes" id="UP000694580"/>
    </source>
</evidence>
<evidence type="ECO:0000313" key="3">
    <source>
        <dbReference type="Ensembl" id="ENSDCDP00010036553.1"/>
    </source>
</evidence>
<reference evidence="3" key="2">
    <citation type="submission" date="2025-05" db="UniProtKB">
        <authorList>
            <consortium name="Ensembl"/>
        </authorList>
    </citation>
    <scope>IDENTIFICATION</scope>
</reference>
<evidence type="ECO:0000313" key="2">
    <source>
        <dbReference type="Ensembl" id="ENSDCDP00010012202.1"/>
    </source>
</evidence>